<dbReference type="PANTHER" id="PTHR24416:SF566">
    <property type="entry name" value="EPIDERMAL GROWTH FACTOR RECEPTOR"/>
    <property type="match status" value="1"/>
</dbReference>
<evidence type="ECO:0000256" key="1">
    <source>
        <dbReference type="ARBA" id="ARBA00004141"/>
    </source>
</evidence>
<keyword evidence="9" id="KW-0418">Kinase</keyword>
<dbReference type="GO" id="GO:0043066">
    <property type="term" value="P:negative regulation of apoptotic process"/>
    <property type="evidence" value="ECO:0007669"/>
    <property type="project" value="TreeGrafter"/>
</dbReference>
<feature type="transmembrane region" description="Helical" evidence="18">
    <location>
        <begin position="29"/>
        <end position="49"/>
    </location>
</feature>
<feature type="binding site" evidence="17">
    <location>
        <position position="1444"/>
    </location>
    <ligand>
        <name>ATP</name>
        <dbReference type="ChEBI" id="CHEBI:30616"/>
    </ligand>
</feature>
<dbReference type="SUPFAM" id="SSF57184">
    <property type="entry name" value="Growth factor receptor domain"/>
    <property type="match status" value="2"/>
</dbReference>
<evidence type="ECO:0000256" key="17">
    <source>
        <dbReference type="PROSITE-ProRule" id="PRU10141"/>
    </source>
</evidence>
<keyword evidence="11 18" id="KW-1133">Transmembrane helix</keyword>
<feature type="transmembrane region" description="Helical" evidence="18">
    <location>
        <begin position="261"/>
        <end position="288"/>
    </location>
</feature>
<feature type="transmembrane region" description="Helical" evidence="18">
    <location>
        <begin position="192"/>
        <end position="209"/>
    </location>
</feature>
<evidence type="ECO:0000256" key="15">
    <source>
        <dbReference type="ARBA" id="ARBA00023180"/>
    </source>
</evidence>
<dbReference type="EC" id="2.7.10.1" evidence="4"/>
<evidence type="ECO:0000256" key="6">
    <source>
        <dbReference type="ARBA" id="ARBA00022679"/>
    </source>
</evidence>
<comment type="subcellular location">
    <subcellularLocation>
        <location evidence="1">Membrane</location>
        <topology evidence="1">Multi-pass membrane protein</topology>
    </subcellularLocation>
    <subcellularLocation>
        <location evidence="2">Membrane</location>
        <topology evidence="2">Single-pass type I membrane protein</topology>
    </subcellularLocation>
</comment>
<keyword evidence="7 18" id="KW-0812">Transmembrane</keyword>
<dbReference type="InterPro" id="IPR017441">
    <property type="entry name" value="Protein_kinase_ATP_BS"/>
</dbReference>
<evidence type="ECO:0000256" key="11">
    <source>
        <dbReference type="ARBA" id="ARBA00022989"/>
    </source>
</evidence>
<evidence type="ECO:0000256" key="9">
    <source>
        <dbReference type="ARBA" id="ARBA00022777"/>
    </source>
</evidence>
<feature type="transmembrane region" description="Helical" evidence="18">
    <location>
        <begin position="221"/>
        <end position="241"/>
    </location>
</feature>
<dbReference type="GO" id="GO:0038127">
    <property type="term" value="P:ERBB signaling pathway"/>
    <property type="evidence" value="ECO:0007669"/>
    <property type="project" value="UniProtKB-ARBA"/>
</dbReference>
<dbReference type="Pfam" id="PF00757">
    <property type="entry name" value="Furin-like"/>
    <property type="match status" value="1"/>
</dbReference>
<dbReference type="Pfam" id="PF07714">
    <property type="entry name" value="PK_Tyr_Ser-Thr"/>
    <property type="match status" value="1"/>
</dbReference>
<evidence type="ECO:0000313" key="21">
    <source>
        <dbReference type="WBParaSite" id="SVE_0363200.1"/>
    </source>
</evidence>
<evidence type="ECO:0000256" key="13">
    <source>
        <dbReference type="ARBA" id="ARBA00023137"/>
    </source>
</evidence>
<feature type="transmembrane region" description="Helical" evidence="18">
    <location>
        <begin position="61"/>
        <end position="79"/>
    </location>
</feature>
<dbReference type="Pfam" id="PF01030">
    <property type="entry name" value="Recep_L_domain"/>
    <property type="match status" value="2"/>
</dbReference>
<keyword evidence="6" id="KW-0808">Transferase</keyword>
<feature type="transmembrane region" description="Helical" evidence="18">
    <location>
        <begin position="1346"/>
        <end position="1369"/>
    </location>
</feature>
<dbReference type="GO" id="GO:0008284">
    <property type="term" value="P:positive regulation of cell population proliferation"/>
    <property type="evidence" value="ECO:0007669"/>
    <property type="project" value="TreeGrafter"/>
</dbReference>
<evidence type="ECO:0000256" key="14">
    <source>
        <dbReference type="ARBA" id="ARBA00023170"/>
    </source>
</evidence>
<dbReference type="GO" id="GO:0015031">
    <property type="term" value="P:protein transport"/>
    <property type="evidence" value="ECO:0007669"/>
    <property type="project" value="InterPro"/>
</dbReference>
<evidence type="ECO:0000256" key="3">
    <source>
        <dbReference type="ARBA" id="ARBA00009816"/>
    </source>
</evidence>
<proteinExistence type="inferred from homology"/>
<dbReference type="GO" id="GO:0005789">
    <property type="term" value="C:endoplasmic reticulum membrane"/>
    <property type="evidence" value="ECO:0007669"/>
    <property type="project" value="InterPro"/>
</dbReference>
<dbReference type="InterPro" id="IPR032778">
    <property type="entry name" value="GF_recep_IV"/>
</dbReference>
<dbReference type="Gene3D" id="2.10.220.10">
    <property type="entry name" value="Hormone Receptor, Insulin-like Growth Factor Receptor 1, Chain A, domain 2"/>
    <property type="match status" value="3"/>
</dbReference>
<keyword evidence="8 17" id="KW-0547">Nucleotide-binding</keyword>
<dbReference type="InterPro" id="IPR011009">
    <property type="entry name" value="Kinase-like_dom_sf"/>
</dbReference>
<dbReference type="SMART" id="SM00261">
    <property type="entry name" value="FU"/>
    <property type="match status" value="6"/>
</dbReference>
<reference evidence="20" key="1">
    <citation type="submission" date="2014-07" db="EMBL/GenBank/DDBJ databases">
        <authorList>
            <person name="Martin A.A"/>
            <person name="De Silva N."/>
        </authorList>
    </citation>
    <scope>NUCLEOTIDE SEQUENCE</scope>
</reference>
<evidence type="ECO:0000256" key="12">
    <source>
        <dbReference type="ARBA" id="ARBA00023136"/>
    </source>
</evidence>
<evidence type="ECO:0000259" key="19">
    <source>
        <dbReference type="PROSITE" id="PS50011"/>
    </source>
</evidence>
<dbReference type="PRINTS" id="PR00109">
    <property type="entry name" value="TYRKINASE"/>
</dbReference>
<organism evidence="20 21">
    <name type="scientific">Strongyloides venezuelensis</name>
    <name type="common">Threadworm</name>
    <dbReference type="NCBI Taxonomy" id="75913"/>
    <lineage>
        <taxon>Eukaryota</taxon>
        <taxon>Metazoa</taxon>
        <taxon>Ecdysozoa</taxon>
        <taxon>Nematoda</taxon>
        <taxon>Chromadorea</taxon>
        <taxon>Rhabditida</taxon>
        <taxon>Tylenchina</taxon>
        <taxon>Panagrolaimomorpha</taxon>
        <taxon>Strongyloidoidea</taxon>
        <taxon>Strongyloididae</taxon>
        <taxon>Strongyloides</taxon>
    </lineage>
</organism>
<reference evidence="21" key="2">
    <citation type="submission" date="2015-08" db="UniProtKB">
        <authorList>
            <consortium name="WormBaseParasite"/>
        </authorList>
    </citation>
    <scope>IDENTIFICATION</scope>
</reference>
<keyword evidence="13" id="KW-0829">Tyrosine-protein kinase</keyword>
<dbReference type="Gene3D" id="3.30.200.20">
    <property type="entry name" value="Phosphorylase Kinase, domain 1"/>
    <property type="match status" value="1"/>
</dbReference>
<evidence type="ECO:0000256" key="10">
    <source>
        <dbReference type="ARBA" id="ARBA00022840"/>
    </source>
</evidence>
<dbReference type="FunFam" id="1.10.510.10:FF:000027">
    <property type="entry name" value="Receptor protein-tyrosine kinase"/>
    <property type="match status" value="1"/>
</dbReference>
<keyword evidence="15" id="KW-0325">Glycoprotein</keyword>
<name>A0A0K0F496_STRVS</name>
<dbReference type="GO" id="GO:0043235">
    <property type="term" value="C:receptor complex"/>
    <property type="evidence" value="ECO:0007669"/>
    <property type="project" value="TreeGrafter"/>
</dbReference>
<evidence type="ECO:0000256" key="2">
    <source>
        <dbReference type="ARBA" id="ARBA00004479"/>
    </source>
</evidence>
<dbReference type="Gene3D" id="3.80.20.20">
    <property type="entry name" value="Receptor L-domain"/>
    <property type="match status" value="2"/>
</dbReference>
<dbReference type="InterPro" id="IPR009030">
    <property type="entry name" value="Growth_fac_rcpt_cys_sf"/>
</dbReference>
<dbReference type="InterPro" id="IPR018469">
    <property type="entry name" value="Dual_oxidase_maturation_fac"/>
</dbReference>
<evidence type="ECO:0000256" key="5">
    <source>
        <dbReference type="ARBA" id="ARBA00022553"/>
    </source>
</evidence>
<dbReference type="GO" id="GO:0004714">
    <property type="term" value="F:transmembrane receptor protein tyrosine kinase activity"/>
    <property type="evidence" value="ECO:0007669"/>
    <property type="project" value="UniProtKB-EC"/>
</dbReference>
<evidence type="ECO:0000256" key="16">
    <source>
        <dbReference type="ARBA" id="ARBA00051243"/>
    </source>
</evidence>
<sequence>MISGWFDAFRENGEPTWFNEIKSPLPTDIFIVAIFWLFLTPIAAFLIILPGVRNKKAISSLSFLLAMSTGATILVSIYYPGWHQSNGRIFSSYRSFSSGKIHAKIGVKIGLKHVNITLTSLCENDLFENETISQFSNQFLYNERFQFDEVSTLSKELLIATKKGLPYPILKVVEYLSVNGGGFPWGRQYRLAGYYASFCLWLAFGFWILKLTFLCFVPHHTFHISCIVGISILAADIIYAYNTPKPLIIRFEGPNKNVVDLVFSLSTCFYSTLLVGTGSLLYGIVGWIMQDFCGYQLKTFFTGNIDDTVVPCREKIDLNWKMRYYAQNNDKREMYRKQVSFQKNNNFSDCEKIRYKSENNHSRPSLWDAYSSLSAIQHTLQNSNDNLKLKNDNLSPSLINDPQYLGRLPVSTIYSKEHQVTINDSEIKEDQITASIIIPDDNSESVMIINNIKITRSSSLTNESSKESIWTEDDYSTSEFTLTYSNSGQTNKMIRHLFIKDKIYILKLFLLLLTTVTSISLDDGSVHASLHHHHHNHHHKHSHYHNFLNGLKVCLGTSNGPSKLSNLSHYEMLKKQFSLCNRISGNLEITHINGLEEIKDGERPFGFLENIEEIRGYLLIYQVENVPQIILPNLRVIWGDNLFDPTHREGKYSIYVGLTDMEKLVFPNLTKIEKGFVEFNHFKKLCYLREKIDWEQLLGSDYNNRVIFDDGSEYNTCNYDNEIRECHPLCNGNCWGNSENECQIVFKNFCPISCHNHGCYKDHHGHYKCCDSMCTGGCFGHGRSKCAACANYIQDGECVQSCRGLNYYNKITGRLEDADDPRYTFKRYCVSECPSETLIEKDYCVTRCKPKYFYNITLNDRTCRECGSYCDKICEINQPLTKSNIKKLKNCEYVDGFIDISSEYFDRFNSESLSISDLDYLKNVKLVTDYVIIKTGKSYITNLNFLTNLETIVGRKFYMERVSLAIVHNNNLRELQLKNLKSINRGHVVISNNENLCLADTINWNITFPNTINKITRNGKKEWCESNNINYCGDQCDTSGCWGSGNKYCLSCKNVEYDGECYGKCPPDTFRRNNSTKECVKCHPECIGCNGETQYHCLECLSLLVYQDDGNNYCSKTCPKTHYLSNNNCIPCHKSCYDYGCTGQSDILGEGGCNGCKFAKEDVNEMKEHLYTCLYYDGVAENVCRDVGLTNYFTSTHKPKNGMKVEYLVCQKCDDECESCSGIGKSVQMHDCKCTNKILIQNFNTTNIDEEEICVNECPINSFSMIEYGKPNICQSCHKLCDSHKSCYGPEFFQCESCEYAGFKKDDGTIICTEECNSEFPFINEYDRLCYSEDVVSLERHRRTKFIIIVGIILIIILIILIIAIWYCINYRRKYRKEVELNMPSIPDYDLSKTQANMGRINLITIDQLEQTTQIIGQGAFGVVYAGKWKNPIKDCKNVPVAIKVMKAITSMDSKEILEEAGMMAQVSGGHKHLHPIIGICLCDTVQIVTLLRPLGSLLHFLKKHKDKLGASKILLYCYQISSAMEYLAQRGIVHRDLAARNVLVKNINHVEVTDFGLAKMLHGEECIKLSGKVAVKWLAIETLTQTIFNHATDVWAFAVTCWEILTFGQAPYQGISLSDIKDHLLSGNRLEQPNNCSQELYHTLLHCWMLNPEARPTFTLLTETFQNYCKAPHQYVTEYHLHNKMEIISNYEQFKMIADLLNDEDIMDPLDYQDISQRSQNSYPNGNFFNDSLNSQTRPLLPKYDAPCDNLTSSSLRYKEQSMDNKFEVVLGEEPENYLIPREIDEDASSVYTDVVTMNECMAEYYNDPLKVQKLDNGNNLNHNYVNQDSIEMNVLKRQDNVDDMDFYTTIDKDLEIINTPSSEVKIPSETSV</sequence>
<keyword evidence="5" id="KW-0597">Phosphoprotein</keyword>
<dbReference type="SUPFAM" id="SSF56112">
    <property type="entry name" value="Protein kinase-like (PK-like)"/>
    <property type="match status" value="1"/>
</dbReference>
<feature type="domain" description="Protein kinase" evidence="19">
    <location>
        <begin position="1410"/>
        <end position="1677"/>
    </location>
</feature>
<dbReference type="GO" id="GO:0005524">
    <property type="term" value="F:ATP binding"/>
    <property type="evidence" value="ECO:0007669"/>
    <property type="project" value="UniProtKB-UniRule"/>
</dbReference>
<comment type="similarity">
    <text evidence="3">Belongs to the DUOXA family.</text>
</comment>
<evidence type="ECO:0000313" key="20">
    <source>
        <dbReference type="Proteomes" id="UP000035680"/>
    </source>
</evidence>
<dbReference type="InterPro" id="IPR006212">
    <property type="entry name" value="Furin_repeat"/>
</dbReference>
<dbReference type="SUPFAM" id="SSF52058">
    <property type="entry name" value="L domain-like"/>
    <property type="match status" value="2"/>
</dbReference>
<dbReference type="Pfam" id="PF14843">
    <property type="entry name" value="GF_recep_IV"/>
    <property type="match status" value="1"/>
</dbReference>
<dbReference type="InterPro" id="IPR000494">
    <property type="entry name" value="Rcpt_L-dom"/>
</dbReference>
<dbReference type="WBParaSite" id="SVE_0363200.1">
    <property type="protein sequence ID" value="SVE_0363200.1"/>
    <property type="gene ID" value="SVE_0363200"/>
</dbReference>
<dbReference type="PANTHER" id="PTHR24416">
    <property type="entry name" value="TYROSINE-PROTEIN KINASE RECEPTOR"/>
    <property type="match status" value="1"/>
</dbReference>
<dbReference type="PROSITE" id="PS00109">
    <property type="entry name" value="PROTEIN_KINASE_TYR"/>
    <property type="match status" value="1"/>
</dbReference>
<keyword evidence="12 18" id="KW-0472">Membrane</keyword>
<dbReference type="Pfam" id="PF10204">
    <property type="entry name" value="DuoxA"/>
    <property type="match status" value="1"/>
</dbReference>
<keyword evidence="10 17" id="KW-0067">ATP-binding</keyword>
<dbReference type="PROSITE" id="PS50011">
    <property type="entry name" value="PROTEIN_KINASE_DOM"/>
    <property type="match status" value="1"/>
</dbReference>
<dbReference type="InterPro" id="IPR001245">
    <property type="entry name" value="Ser-Thr/Tyr_kinase_cat_dom"/>
</dbReference>
<dbReference type="InterPro" id="IPR050122">
    <property type="entry name" value="RTK"/>
</dbReference>
<evidence type="ECO:0000256" key="4">
    <source>
        <dbReference type="ARBA" id="ARBA00011902"/>
    </source>
</evidence>
<evidence type="ECO:0000256" key="18">
    <source>
        <dbReference type="SAM" id="Phobius"/>
    </source>
</evidence>
<comment type="catalytic activity">
    <reaction evidence="16">
        <text>L-tyrosyl-[protein] + ATP = O-phospho-L-tyrosyl-[protein] + ADP + H(+)</text>
        <dbReference type="Rhea" id="RHEA:10596"/>
        <dbReference type="Rhea" id="RHEA-COMP:10136"/>
        <dbReference type="Rhea" id="RHEA-COMP:20101"/>
        <dbReference type="ChEBI" id="CHEBI:15378"/>
        <dbReference type="ChEBI" id="CHEBI:30616"/>
        <dbReference type="ChEBI" id="CHEBI:46858"/>
        <dbReference type="ChEBI" id="CHEBI:61978"/>
        <dbReference type="ChEBI" id="CHEBI:456216"/>
        <dbReference type="EC" id="2.7.10.1"/>
    </reaction>
</comment>
<dbReference type="SMART" id="SM00219">
    <property type="entry name" value="TyrKc"/>
    <property type="match status" value="1"/>
</dbReference>
<accession>A0A0K0F496</accession>
<dbReference type="GO" id="GO:0009925">
    <property type="term" value="C:basal plasma membrane"/>
    <property type="evidence" value="ECO:0007669"/>
    <property type="project" value="TreeGrafter"/>
</dbReference>
<protein>
    <recommendedName>
        <fullName evidence="4">receptor protein-tyrosine kinase</fullName>
        <ecNumber evidence="4">2.7.10.1</ecNumber>
    </recommendedName>
</protein>
<dbReference type="InterPro" id="IPR008266">
    <property type="entry name" value="Tyr_kinase_AS"/>
</dbReference>
<dbReference type="InterPro" id="IPR020635">
    <property type="entry name" value="Tyr_kinase_cat_dom"/>
</dbReference>
<dbReference type="Proteomes" id="UP000035680">
    <property type="component" value="Unassembled WGS sequence"/>
</dbReference>
<dbReference type="CDD" id="cd00064">
    <property type="entry name" value="FU"/>
    <property type="match status" value="3"/>
</dbReference>
<keyword evidence="14" id="KW-0675">Receptor</keyword>
<dbReference type="Gene3D" id="1.10.510.10">
    <property type="entry name" value="Transferase(Phosphotransferase) domain 1"/>
    <property type="match status" value="1"/>
</dbReference>
<evidence type="ECO:0000256" key="8">
    <source>
        <dbReference type="ARBA" id="ARBA00022741"/>
    </source>
</evidence>
<evidence type="ECO:0000256" key="7">
    <source>
        <dbReference type="ARBA" id="ARBA00022692"/>
    </source>
</evidence>
<dbReference type="PROSITE" id="PS00107">
    <property type="entry name" value="PROTEIN_KINASE_ATP"/>
    <property type="match status" value="1"/>
</dbReference>
<dbReference type="GO" id="GO:0022008">
    <property type="term" value="P:neurogenesis"/>
    <property type="evidence" value="ECO:0007669"/>
    <property type="project" value="TreeGrafter"/>
</dbReference>
<dbReference type="STRING" id="75913.A0A0K0F496"/>
<keyword evidence="20" id="KW-1185">Reference proteome</keyword>
<dbReference type="InterPro" id="IPR000719">
    <property type="entry name" value="Prot_kinase_dom"/>
</dbReference>
<dbReference type="InterPro" id="IPR036941">
    <property type="entry name" value="Rcpt_L-dom_sf"/>
</dbReference>
<dbReference type="InterPro" id="IPR006211">
    <property type="entry name" value="Furin-like_Cys-rich_dom"/>
</dbReference>
<feature type="transmembrane region" description="Helical" evidence="18">
    <location>
        <begin position="503"/>
        <end position="521"/>
    </location>
</feature>